<keyword evidence="3" id="KW-0210">Decarboxylase</keyword>
<dbReference type="InterPro" id="IPR042284">
    <property type="entry name" value="AdoMetDC_N"/>
</dbReference>
<dbReference type="EMBL" id="JACHID010000003">
    <property type="protein sequence ID" value="MBB5021418.1"/>
    <property type="molecule type" value="Genomic_DNA"/>
</dbReference>
<dbReference type="PANTHER" id="PTHR33866">
    <property type="entry name" value="S-ADENOSYLMETHIONINE DECARBOXYLASE PROENZYME"/>
    <property type="match status" value="1"/>
</dbReference>
<dbReference type="Pfam" id="PF02675">
    <property type="entry name" value="AdoMet_dc"/>
    <property type="match status" value="1"/>
</dbReference>
<dbReference type="Gene3D" id="3.30.160.750">
    <property type="match status" value="1"/>
</dbReference>
<evidence type="ECO:0000313" key="12">
    <source>
        <dbReference type="Proteomes" id="UP000528322"/>
    </source>
</evidence>
<accession>A0A7W7Y3I9</accession>
<dbReference type="GO" id="GO:0008295">
    <property type="term" value="P:spermidine biosynthetic process"/>
    <property type="evidence" value="ECO:0007669"/>
    <property type="project" value="UniProtKB-KW"/>
</dbReference>
<keyword evidence="8" id="KW-0456">Lyase</keyword>
<dbReference type="AlphaFoldDB" id="A0A7W7Y3I9"/>
<dbReference type="GO" id="GO:0004014">
    <property type="term" value="F:adenosylmethionine decarboxylase activity"/>
    <property type="evidence" value="ECO:0007669"/>
    <property type="project" value="InterPro"/>
</dbReference>
<keyword evidence="10" id="KW-0670">Pyruvate</keyword>
<protein>
    <submittedName>
        <fullName evidence="11">S-adenosylmethionine decarboxylase proenzyme</fullName>
    </submittedName>
</protein>
<name>A0A7W7Y3I9_9BACT</name>
<comment type="cofactor">
    <cofactor evidence="1">
        <name>pyruvate</name>
        <dbReference type="ChEBI" id="CHEBI:15361"/>
    </cofactor>
</comment>
<evidence type="ECO:0000256" key="7">
    <source>
        <dbReference type="ARBA" id="ARBA00023145"/>
    </source>
</evidence>
<dbReference type="Proteomes" id="UP000528322">
    <property type="component" value="Unassembled WGS sequence"/>
</dbReference>
<sequence length="128" mass="14104">MIHSLAKHIIVEFYSCNRTIISDLEIIKKQAEEALSFEGVSIESSYFRSVEAGVTGTVLTPEIRISICTWPTHGYAAVDIFTSSATIDPWLSYDFLKGSLQAVHDSATELRRGQIRTGSGGMPQKPLL</sequence>
<evidence type="ECO:0000256" key="5">
    <source>
        <dbReference type="ARBA" id="ARBA00023066"/>
    </source>
</evidence>
<evidence type="ECO:0000256" key="4">
    <source>
        <dbReference type="ARBA" id="ARBA00022813"/>
    </source>
</evidence>
<dbReference type="InterPro" id="IPR016067">
    <property type="entry name" value="S-AdoMet_deCO2ase_core"/>
</dbReference>
<evidence type="ECO:0000256" key="3">
    <source>
        <dbReference type="ARBA" id="ARBA00022793"/>
    </source>
</evidence>
<reference evidence="11 12" key="1">
    <citation type="submission" date="2020-08" db="EMBL/GenBank/DDBJ databases">
        <title>Genomic Encyclopedia of Type Strains, Phase IV (KMG-IV): sequencing the most valuable type-strain genomes for metagenomic binning, comparative biology and taxonomic classification.</title>
        <authorList>
            <person name="Goeker M."/>
        </authorList>
    </citation>
    <scope>NUCLEOTIDE SEQUENCE [LARGE SCALE GENOMIC DNA]</scope>
    <source>
        <strain evidence="11 12">DSM 22071</strain>
    </source>
</reference>
<keyword evidence="4" id="KW-0068">Autocatalytic cleavage</keyword>
<gene>
    <name evidence="11" type="ORF">HNR37_000727</name>
</gene>
<organism evidence="11 12">
    <name type="scientific">Desulfurispira natronophila</name>
    <dbReference type="NCBI Taxonomy" id="682562"/>
    <lineage>
        <taxon>Bacteria</taxon>
        <taxon>Pseudomonadati</taxon>
        <taxon>Chrysiogenota</taxon>
        <taxon>Chrysiogenia</taxon>
        <taxon>Chrysiogenales</taxon>
        <taxon>Chrysiogenaceae</taxon>
        <taxon>Desulfurispira</taxon>
    </lineage>
</organism>
<dbReference type="Gene3D" id="3.30.360.110">
    <property type="entry name" value="S-adenosylmethionine decarboxylase domain"/>
    <property type="match status" value="1"/>
</dbReference>
<evidence type="ECO:0000256" key="10">
    <source>
        <dbReference type="ARBA" id="ARBA00023317"/>
    </source>
</evidence>
<comment type="caution">
    <text evidence="11">The sequence shown here is derived from an EMBL/GenBank/DDBJ whole genome shotgun (WGS) entry which is preliminary data.</text>
</comment>
<keyword evidence="6" id="KW-0620">Polyamine biosynthesis</keyword>
<dbReference type="RefSeq" id="WP_183730072.1">
    <property type="nucleotide sequence ID" value="NZ_JACHID010000003.1"/>
</dbReference>
<keyword evidence="7" id="KW-0865">Zymogen</keyword>
<keyword evidence="9" id="KW-0704">Schiff base</keyword>
<keyword evidence="5" id="KW-0745">Spermidine biosynthesis</keyword>
<dbReference type="InterPro" id="IPR042286">
    <property type="entry name" value="AdoMetDC_C"/>
</dbReference>
<dbReference type="InterPro" id="IPR003826">
    <property type="entry name" value="AdoMetDC_fam_prok"/>
</dbReference>
<keyword evidence="2" id="KW-0949">S-adenosyl-L-methionine</keyword>
<evidence type="ECO:0000256" key="9">
    <source>
        <dbReference type="ARBA" id="ARBA00023270"/>
    </source>
</evidence>
<evidence type="ECO:0000256" key="6">
    <source>
        <dbReference type="ARBA" id="ARBA00023115"/>
    </source>
</evidence>
<evidence type="ECO:0000313" key="11">
    <source>
        <dbReference type="EMBL" id="MBB5021418.1"/>
    </source>
</evidence>
<dbReference type="NCBIfam" id="TIGR03330">
    <property type="entry name" value="SAM_DCase_Bsu"/>
    <property type="match status" value="1"/>
</dbReference>
<dbReference type="InterPro" id="IPR017716">
    <property type="entry name" value="S-AdoMet_deCOase_pro-enz"/>
</dbReference>
<evidence type="ECO:0000256" key="8">
    <source>
        <dbReference type="ARBA" id="ARBA00023239"/>
    </source>
</evidence>
<keyword evidence="12" id="KW-1185">Reference proteome</keyword>
<dbReference type="PANTHER" id="PTHR33866:SF2">
    <property type="entry name" value="S-ADENOSYLMETHIONINE DECARBOXYLASE PROENZYME"/>
    <property type="match status" value="1"/>
</dbReference>
<dbReference type="SUPFAM" id="SSF56276">
    <property type="entry name" value="S-adenosylmethionine decarboxylase"/>
    <property type="match status" value="1"/>
</dbReference>
<evidence type="ECO:0000256" key="1">
    <source>
        <dbReference type="ARBA" id="ARBA00001928"/>
    </source>
</evidence>
<evidence type="ECO:0000256" key="2">
    <source>
        <dbReference type="ARBA" id="ARBA00022691"/>
    </source>
</evidence>
<dbReference type="GO" id="GO:0005829">
    <property type="term" value="C:cytosol"/>
    <property type="evidence" value="ECO:0007669"/>
    <property type="project" value="TreeGrafter"/>
</dbReference>
<proteinExistence type="predicted"/>